<feature type="transmembrane region" description="Helical" evidence="1">
    <location>
        <begin position="80"/>
        <end position="99"/>
    </location>
</feature>
<evidence type="ECO:0000256" key="1">
    <source>
        <dbReference type="SAM" id="Phobius"/>
    </source>
</evidence>
<proteinExistence type="predicted"/>
<reference evidence="2 3" key="1">
    <citation type="journal article" date="2010" name="PLoS ONE">
        <title>The glycobiome of the rumen bacterium Butyrivibrio proteoclasticus B316(T) highlights adaptation to a polysaccharide-rich environment.</title>
        <authorList>
            <person name="Kelly W.J."/>
            <person name="Leahy S.C."/>
            <person name="Altermann E."/>
            <person name="Yeoman C.J."/>
            <person name="Dunne J.C."/>
            <person name="Kong Z."/>
            <person name="Pacheco D.M."/>
            <person name="Li D."/>
            <person name="Noel S.J."/>
            <person name="Moon C.D."/>
            <person name="Cookson A.L."/>
            <person name="Attwood G.T."/>
        </authorList>
    </citation>
    <scope>NUCLEOTIDE SEQUENCE [LARGE SCALE GENOMIC DNA]</scope>
    <source>
        <strain evidence="3">ATCC 51982 / DSM 14932 / B316</strain>
    </source>
</reference>
<feature type="transmembrane region" description="Helical" evidence="1">
    <location>
        <begin position="6"/>
        <end position="26"/>
    </location>
</feature>
<protein>
    <recommendedName>
        <fullName evidence="4">ECF transporter S component</fullName>
    </recommendedName>
</protein>
<keyword evidence="1" id="KW-0472">Membrane</keyword>
<accession>E0S1L3</accession>
<gene>
    <name evidence="2" type="ordered locus">bpr_I0946</name>
</gene>
<name>E0S1L3_BUTPB</name>
<keyword evidence="3" id="KW-1185">Reference proteome</keyword>
<feature type="transmembrane region" description="Helical" evidence="1">
    <location>
        <begin position="38"/>
        <end position="68"/>
    </location>
</feature>
<keyword evidence="1" id="KW-0812">Transmembrane</keyword>
<evidence type="ECO:0000313" key="2">
    <source>
        <dbReference type="EMBL" id="ADL33688.1"/>
    </source>
</evidence>
<dbReference type="eggNOG" id="ENOG5032W16">
    <property type="taxonomic scope" value="Bacteria"/>
</dbReference>
<dbReference type="Proteomes" id="UP000001299">
    <property type="component" value="Chromosome 1"/>
</dbReference>
<dbReference type="Gene3D" id="1.10.1760.20">
    <property type="match status" value="1"/>
</dbReference>
<sequence>MKKVFGTKEIVITAALLAICIISQFFKNLSVFITGPVINACLIIAVLSAGLASGIILSIITPVTAYIIAASPVMMAVPGIIPLIMAGNAVLVLATHFLLKKDLTDGKGLRDIKSYLKAIVCALLKGVFMGLTIALWLLPTFISEESPLIKKMPVFQTTFSTTQFITACIGFVYAFIIWAALSRFLRKSDLK</sequence>
<organism evidence="2 3">
    <name type="scientific">Butyrivibrio proteoclasticus (strain ATCC 51982 / DSM 14932 / B316)</name>
    <name type="common">Clostridium proteoclasticum</name>
    <dbReference type="NCBI Taxonomy" id="515622"/>
    <lineage>
        <taxon>Bacteria</taxon>
        <taxon>Bacillati</taxon>
        <taxon>Bacillota</taxon>
        <taxon>Clostridia</taxon>
        <taxon>Lachnospirales</taxon>
        <taxon>Lachnospiraceae</taxon>
        <taxon>Butyrivibrio</taxon>
    </lineage>
</organism>
<dbReference type="EMBL" id="CP001810">
    <property type="protein sequence ID" value="ADL33688.1"/>
    <property type="molecule type" value="Genomic_DNA"/>
</dbReference>
<dbReference type="AlphaFoldDB" id="E0S1L3"/>
<dbReference type="RefSeq" id="WP_013280344.1">
    <property type="nucleotide sequence ID" value="NC_014387.1"/>
</dbReference>
<evidence type="ECO:0008006" key="4">
    <source>
        <dbReference type="Google" id="ProtNLM"/>
    </source>
</evidence>
<dbReference type="KEGG" id="bpb:bpr_I0946"/>
<keyword evidence="1" id="KW-1133">Transmembrane helix</keyword>
<evidence type="ECO:0000313" key="3">
    <source>
        <dbReference type="Proteomes" id="UP000001299"/>
    </source>
</evidence>
<feature type="transmembrane region" description="Helical" evidence="1">
    <location>
        <begin position="119"/>
        <end position="142"/>
    </location>
</feature>
<feature type="transmembrane region" description="Helical" evidence="1">
    <location>
        <begin position="162"/>
        <end position="181"/>
    </location>
</feature>
<dbReference type="HOGENOM" id="CLU_123730_2_0_9"/>
<dbReference type="STRING" id="515622.bpr_I0946"/>